<dbReference type="SMART" id="SM00409">
    <property type="entry name" value="IG"/>
    <property type="match status" value="5"/>
</dbReference>
<dbReference type="GO" id="GO:0016020">
    <property type="term" value="C:membrane"/>
    <property type="evidence" value="ECO:0007669"/>
    <property type="project" value="UniProtKB-SubCell"/>
</dbReference>
<dbReference type="PROSITE" id="PS50853">
    <property type="entry name" value="FN3"/>
    <property type="match status" value="1"/>
</dbReference>
<feature type="domain" description="Ig-like" evidence="7">
    <location>
        <begin position="17"/>
        <end position="97"/>
    </location>
</feature>
<dbReference type="InterPro" id="IPR051275">
    <property type="entry name" value="Cell_adhesion_signaling"/>
</dbReference>
<dbReference type="InterPro" id="IPR013783">
    <property type="entry name" value="Ig-like_fold"/>
</dbReference>
<dbReference type="Pfam" id="PF08205">
    <property type="entry name" value="C2-set_2"/>
    <property type="match status" value="2"/>
</dbReference>
<dbReference type="InterPro" id="IPR003599">
    <property type="entry name" value="Ig_sub"/>
</dbReference>
<feature type="domain" description="Ig-like" evidence="7">
    <location>
        <begin position="188"/>
        <end position="286"/>
    </location>
</feature>
<dbReference type="SUPFAM" id="SSF48726">
    <property type="entry name" value="Immunoglobulin"/>
    <property type="match status" value="5"/>
</dbReference>
<dbReference type="PANTHER" id="PTHR11640">
    <property type="entry name" value="NEPHRIN"/>
    <property type="match status" value="1"/>
</dbReference>
<evidence type="ECO:0000256" key="1">
    <source>
        <dbReference type="ARBA" id="ARBA00004479"/>
    </source>
</evidence>
<dbReference type="InterPro" id="IPR003598">
    <property type="entry name" value="Ig_sub2"/>
</dbReference>
<dbReference type="Pfam" id="PF13927">
    <property type="entry name" value="Ig_3"/>
    <property type="match status" value="1"/>
</dbReference>
<organism evidence="9 10">
    <name type="scientific">Sinanodonta woodiana</name>
    <name type="common">Chinese pond mussel</name>
    <name type="synonym">Anodonta woodiana</name>
    <dbReference type="NCBI Taxonomy" id="1069815"/>
    <lineage>
        <taxon>Eukaryota</taxon>
        <taxon>Metazoa</taxon>
        <taxon>Spiralia</taxon>
        <taxon>Lophotrochozoa</taxon>
        <taxon>Mollusca</taxon>
        <taxon>Bivalvia</taxon>
        <taxon>Autobranchia</taxon>
        <taxon>Heteroconchia</taxon>
        <taxon>Palaeoheterodonta</taxon>
        <taxon>Unionida</taxon>
        <taxon>Unionoidea</taxon>
        <taxon>Unionidae</taxon>
        <taxon>Unioninae</taxon>
        <taxon>Sinanodonta</taxon>
    </lineage>
</organism>
<dbReference type="AlphaFoldDB" id="A0ABD3XMQ5"/>
<evidence type="ECO:0000259" key="8">
    <source>
        <dbReference type="PROSITE" id="PS50853"/>
    </source>
</evidence>
<dbReference type="InterPro" id="IPR013162">
    <property type="entry name" value="CD80_C2-set"/>
</dbReference>
<dbReference type="CDD" id="cd00096">
    <property type="entry name" value="Ig"/>
    <property type="match status" value="1"/>
</dbReference>
<keyword evidence="10" id="KW-1185">Reference proteome</keyword>
<gene>
    <name evidence="9" type="ORF">ACJMK2_027420</name>
</gene>
<feature type="domain" description="Ig-like" evidence="7">
    <location>
        <begin position="290"/>
        <end position="393"/>
    </location>
</feature>
<dbReference type="InterPro" id="IPR036116">
    <property type="entry name" value="FN3_sf"/>
</dbReference>
<feature type="domain" description="Fibronectin type-III" evidence="8">
    <location>
        <begin position="614"/>
        <end position="720"/>
    </location>
</feature>
<keyword evidence="6" id="KW-1133">Transmembrane helix</keyword>
<keyword evidence="4" id="KW-0325">Glycoprotein</keyword>
<keyword evidence="6" id="KW-0812">Transmembrane</keyword>
<keyword evidence="5" id="KW-0393">Immunoglobulin domain</keyword>
<dbReference type="PROSITE" id="PS50835">
    <property type="entry name" value="IG_LIKE"/>
    <property type="match status" value="5"/>
</dbReference>
<dbReference type="InterPro" id="IPR007110">
    <property type="entry name" value="Ig-like_dom"/>
</dbReference>
<dbReference type="InterPro" id="IPR036179">
    <property type="entry name" value="Ig-like_dom_sf"/>
</dbReference>
<feature type="domain" description="Ig-like" evidence="7">
    <location>
        <begin position="122"/>
        <end position="185"/>
    </location>
</feature>
<feature type="non-terminal residue" evidence="9">
    <location>
        <position position="764"/>
    </location>
</feature>
<feature type="transmembrane region" description="Helical" evidence="6">
    <location>
        <begin position="729"/>
        <end position="753"/>
    </location>
</feature>
<evidence type="ECO:0000256" key="3">
    <source>
        <dbReference type="ARBA" id="ARBA00023157"/>
    </source>
</evidence>
<reference evidence="9 10" key="1">
    <citation type="submission" date="2024-11" db="EMBL/GenBank/DDBJ databases">
        <title>Chromosome-level genome assembly of the freshwater bivalve Anodonta woodiana.</title>
        <authorList>
            <person name="Chen X."/>
        </authorList>
    </citation>
    <scope>NUCLEOTIDE SEQUENCE [LARGE SCALE GENOMIC DNA]</scope>
    <source>
        <strain evidence="9">MN2024</strain>
        <tissue evidence="9">Gills</tissue>
    </source>
</reference>
<keyword evidence="3" id="KW-1015">Disulfide bond</keyword>
<protein>
    <submittedName>
        <fullName evidence="9">Uncharacterized protein</fullName>
    </submittedName>
</protein>
<proteinExistence type="predicted"/>
<accession>A0ABD3XMQ5</accession>
<evidence type="ECO:0000256" key="6">
    <source>
        <dbReference type="SAM" id="Phobius"/>
    </source>
</evidence>
<dbReference type="SUPFAM" id="SSF49265">
    <property type="entry name" value="Fibronectin type III"/>
    <property type="match status" value="1"/>
</dbReference>
<dbReference type="Gene3D" id="2.60.40.10">
    <property type="entry name" value="Immunoglobulins"/>
    <property type="match status" value="5"/>
</dbReference>
<feature type="non-terminal residue" evidence="9">
    <location>
        <position position="1"/>
    </location>
</feature>
<evidence type="ECO:0000256" key="4">
    <source>
        <dbReference type="ARBA" id="ARBA00023180"/>
    </source>
</evidence>
<comment type="subcellular location">
    <subcellularLocation>
        <location evidence="1">Membrane</location>
        <topology evidence="1">Single-pass type I membrane protein</topology>
    </subcellularLocation>
</comment>
<dbReference type="Proteomes" id="UP001634394">
    <property type="component" value="Unassembled WGS sequence"/>
</dbReference>
<evidence type="ECO:0000313" key="9">
    <source>
        <dbReference type="EMBL" id="KAL3887479.1"/>
    </source>
</evidence>
<dbReference type="EMBL" id="JBJQND010000002">
    <property type="protein sequence ID" value="KAL3887479.1"/>
    <property type="molecule type" value="Genomic_DNA"/>
</dbReference>
<keyword evidence="2 6" id="KW-0472">Membrane</keyword>
<sequence length="764" mass="84313">LDFRQVPNMNVDLSVTSARLQCTTSGCTYPPPSIQWLTQGQIASFPVNPTGTGGSCVLPEQLYTSTLDLQQNTTWTDNSDKLLIFSCRMEYPDSTLNLITSGSHTVRFAVQVTEAFLQQNNQNITFTLTVNSGEPVTLICVTGTSRPDPIIDWYIGSRSVGSGTSLIFTPSNTDHNEVIFCQAYNIDPTLKVDSNKARLFVRVRVTEAFLQQHNQNITSTLIVNSGEPVTLTCITGTSRPAPNIDWYIGSQSIGSGTSLTFTPSNTDHNGIIFCKTYNIDPNLKVDSHKPRLFIRVQVLTVTMEGSTGGTKVFNEGYPQTLKCSTSPSRPVPIIRWLLGNKAMTDNITSISMTDGEDLYVLKSEITLVLMRNSSNQKIRCEGFISGQETSAVSTEVVVDVWYAPDVRVSIAGNTVVNYTAVLVCVPQGNPPQYTFHPWIHTVGQTEIRRLEGVNTVNNSTLTLSNISIQDTGTYTCTVDNGVPGLDRQVNQIGYKDVDVQGLPRFEKIQLPFAGEPNNSVSIEIRFYSSPPVQWVKFINHSDLSRLLNTSNIAIYMQPSNISMMFYEKRVTRLGHVAVLHFRNLTDTDFGNYTLQLSNDQGTVTMPFDLIVLAAPSVPKKFFFINIQDDHLVFGIEKGYNGGHEQTFVVEYQPSGAPDAIWSVFMIREDALEDPFTNGTYYLKIPKIPDSQYIFKVHAENKIGSSSSTEGVYVEIQTGSDLEVKGGTNVAAIAGGIGAAVVVVVILVVLFFIWRRKASMMKNSS</sequence>
<name>A0ABD3XMQ5_SINWO</name>
<comment type="caution">
    <text evidence="9">The sequence shown here is derived from an EMBL/GenBank/DDBJ whole genome shotgun (WGS) entry which is preliminary data.</text>
</comment>
<feature type="domain" description="Ig-like" evidence="7">
    <location>
        <begin position="404"/>
        <end position="490"/>
    </location>
</feature>
<dbReference type="SMART" id="SM00408">
    <property type="entry name" value="IGc2"/>
    <property type="match status" value="2"/>
</dbReference>
<evidence type="ECO:0000256" key="2">
    <source>
        <dbReference type="ARBA" id="ARBA00023136"/>
    </source>
</evidence>
<evidence type="ECO:0000259" key="7">
    <source>
        <dbReference type="PROSITE" id="PS50835"/>
    </source>
</evidence>
<evidence type="ECO:0000313" key="10">
    <source>
        <dbReference type="Proteomes" id="UP001634394"/>
    </source>
</evidence>
<dbReference type="InterPro" id="IPR003961">
    <property type="entry name" value="FN3_dom"/>
</dbReference>
<evidence type="ECO:0000256" key="5">
    <source>
        <dbReference type="ARBA" id="ARBA00023319"/>
    </source>
</evidence>